<dbReference type="InterPro" id="IPR003607">
    <property type="entry name" value="HD/PDEase_dom"/>
</dbReference>
<dbReference type="PROSITE" id="PS51831">
    <property type="entry name" value="HD"/>
    <property type="match status" value="1"/>
</dbReference>
<dbReference type="Gene3D" id="2.60.120.10">
    <property type="entry name" value="Jelly Rolls"/>
    <property type="match status" value="1"/>
</dbReference>
<dbReference type="RefSeq" id="WP_160624629.1">
    <property type="nucleotide sequence ID" value="NZ_WUUQ01000001.1"/>
</dbReference>
<dbReference type="SMART" id="SM00471">
    <property type="entry name" value="HDc"/>
    <property type="match status" value="1"/>
</dbReference>
<sequence>MKVKKGSSFYEDETTKAVELLTDQKMQVVYYAVEADHRIVLTPNDYSVTTMFYILSGSFKVQDQKGTRNYQANDVFLFVDPTQSVEFHASEFSRVLAVTSEHNQSVAAAGEYGELIKKVEEKDKYTYGHSNRVSAYAMSLALSYDAGYNIVDLGTAAALHDLGKVYTPKEILQKPGKLTKEEFEIIKNHPADTYRLLVETTSVKIAEAAAQHHERLDGSGYPKGLKGEAISMDARIIAVADVFDAMTCRRTYNEPQPMMDVVAYLEGQPEKYDARIVAILKRRVEDGSAARIMKNYSAIEN</sequence>
<dbReference type="PANTHER" id="PTHR43155">
    <property type="entry name" value="CYCLIC DI-GMP PHOSPHODIESTERASE PA4108-RELATED"/>
    <property type="match status" value="1"/>
</dbReference>
<evidence type="ECO:0000259" key="1">
    <source>
        <dbReference type="PROSITE" id="PS51831"/>
    </source>
</evidence>
<organism evidence="3 4">
    <name type="scientific">Copranaerobaculum intestinale</name>
    <dbReference type="NCBI Taxonomy" id="2692629"/>
    <lineage>
        <taxon>Bacteria</taxon>
        <taxon>Bacillati</taxon>
        <taxon>Bacillota</taxon>
        <taxon>Erysipelotrichia</taxon>
        <taxon>Erysipelotrichales</taxon>
        <taxon>Erysipelotrichaceae</taxon>
        <taxon>Copranaerobaculum</taxon>
    </lineage>
</organism>
<comment type="caution">
    <text evidence="3">The sequence shown here is derived from an EMBL/GenBank/DDBJ whole genome shotgun (WGS) entry which is preliminary data.</text>
</comment>
<proteinExistence type="predicted"/>
<feature type="domain" description="HD-GYP" evidence="2">
    <location>
        <begin position="104"/>
        <end position="296"/>
    </location>
</feature>
<dbReference type="AlphaFoldDB" id="A0A6N8U914"/>
<reference evidence="3 4" key="2">
    <citation type="submission" date="2020-01" db="EMBL/GenBank/DDBJ databases">
        <title>Clostridiaceae sp. nov. isolated from the gut of human by culturomics.</title>
        <authorList>
            <person name="Chang Y."/>
        </authorList>
    </citation>
    <scope>NUCLEOTIDE SEQUENCE [LARGE SCALE GENOMIC DNA]</scope>
    <source>
        <strain evidence="3 4">DONG20-135</strain>
    </source>
</reference>
<evidence type="ECO:0000313" key="3">
    <source>
        <dbReference type="EMBL" id="MXQ73213.1"/>
    </source>
</evidence>
<keyword evidence="4" id="KW-1185">Reference proteome</keyword>
<evidence type="ECO:0000259" key="2">
    <source>
        <dbReference type="PROSITE" id="PS51832"/>
    </source>
</evidence>
<accession>A0A6N8U914</accession>
<dbReference type="PANTHER" id="PTHR43155:SF2">
    <property type="entry name" value="CYCLIC DI-GMP PHOSPHODIESTERASE PA4108"/>
    <property type="match status" value="1"/>
</dbReference>
<evidence type="ECO:0000313" key="4">
    <source>
        <dbReference type="Proteomes" id="UP000434036"/>
    </source>
</evidence>
<feature type="domain" description="HD" evidence="1">
    <location>
        <begin position="126"/>
        <end position="246"/>
    </location>
</feature>
<gene>
    <name evidence="3" type="ORF">GSF08_04590</name>
</gene>
<dbReference type="InterPro" id="IPR014710">
    <property type="entry name" value="RmlC-like_jellyroll"/>
</dbReference>
<name>A0A6N8U914_9FIRM</name>
<dbReference type="SUPFAM" id="SSF109604">
    <property type="entry name" value="HD-domain/PDEase-like"/>
    <property type="match status" value="1"/>
</dbReference>
<dbReference type="Pfam" id="PF13487">
    <property type="entry name" value="HD_5"/>
    <property type="match status" value="1"/>
</dbReference>
<dbReference type="CDD" id="cd00077">
    <property type="entry name" value="HDc"/>
    <property type="match status" value="1"/>
</dbReference>
<dbReference type="Gene3D" id="1.10.3210.10">
    <property type="entry name" value="Hypothetical protein af1432"/>
    <property type="match status" value="1"/>
</dbReference>
<reference evidence="3 4" key="1">
    <citation type="submission" date="2019-12" db="EMBL/GenBank/DDBJ databases">
        <authorList>
            <person name="Yang R."/>
        </authorList>
    </citation>
    <scope>NUCLEOTIDE SEQUENCE [LARGE SCALE GENOMIC DNA]</scope>
    <source>
        <strain evidence="3 4">DONG20-135</strain>
    </source>
</reference>
<dbReference type="InterPro" id="IPR006674">
    <property type="entry name" value="HD_domain"/>
</dbReference>
<dbReference type="PROSITE" id="PS51832">
    <property type="entry name" value="HD_GYP"/>
    <property type="match status" value="1"/>
</dbReference>
<dbReference type="Proteomes" id="UP000434036">
    <property type="component" value="Unassembled WGS sequence"/>
</dbReference>
<dbReference type="InterPro" id="IPR037522">
    <property type="entry name" value="HD_GYP_dom"/>
</dbReference>
<protein>
    <submittedName>
        <fullName evidence="3">HD domain-containing protein</fullName>
    </submittedName>
</protein>
<dbReference type="EMBL" id="WUUQ01000001">
    <property type="protein sequence ID" value="MXQ73213.1"/>
    <property type="molecule type" value="Genomic_DNA"/>
</dbReference>